<dbReference type="AlphaFoldDB" id="A0A8J6NQD0"/>
<accession>A0A8J6NQD0</accession>
<comment type="caution">
    <text evidence="2">The sequence shown here is derived from an EMBL/GenBank/DDBJ whole genome shotgun (WGS) entry which is preliminary data.</text>
</comment>
<gene>
    <name evidence="2" type="ORF">H8E23_02015</name>
</gene>
<dbReference type="EMBL" id="JACNJH010000071">
    <property type="protein sequence ID" value="MBC8360160.1"/>
    <property type="molecule type" value="Genomic_DNA"/>
</dbReference>
<reference evidence="2 3" key="1">
    <citation type="submission" date="2020-08" db="EMBL/GenBank/DDBJ databases">
        <title>Bridging the membrane lipid divide: bacteria of the FCB group superphylum have the potential to synthesize archaeal ether lipids.</title>
        <authorList>
            <person name="Villanueva L."/>
            <person name="Von Meijenfeldt F.A.B."/>
            <person name="Westbye A.B."/>
            <person name="Yadav S."/>
            <person name="Hopmans E.C."/>
            <person name="Dutilh B.E."/>
            <person name="Sinninghe Damste J.S."/>
        </authorList>
    </citation>
    <scope>NUCLEOTIDE SEQUENCE [LARGE SCALE GENOMIC DNA]</scope>
    <source>
        <strain evidence="2">NIOZ-UU30</strain>
    </source>
</reference>
<sequence>MRKAFAVCLFVLVFFTSQPVHAETKSPDFIHVQSELQSVLTTLSDNLNRFEYLQKQLQSSGKDNKSYDEYKNIWLSTILAINAISSICEYENDLLTLFMDLKEKRRVHYIEVRITSLENSVQQIAIMDEQIQINLKLMPPDLAEISLFDMLKQNIDSSINLLKKSRRLILQLKQK</sequence>
<evidence type="ECO:0000313" key="2">
    <source>
        <dbReference type="EMBL" id="MBC8360160.1"/>
    </source>
</evidence>
<evidence type="ECO:0000313" key="3">
    <source>
        <dbReference type="Proteomes" id="UP000603434"/>
    </source>
</evidence>
<name>A0A8J6NQD0_9BACT</name>
<protein>
    <submittedName>
        <fullName evidence="2">Uncharacterized protein</fullName>
    </submittedName>
</protein>
<keyword evidence="1" id="KW-0732">Signal</keyword>
<feature type="signal peptide" evidence="1">
    <location>
        <begin position="1"/>
        <end position="22"/>
    </location>
</feature>
<proteinExistence type="predicted"/>
<organism evidence="2 3">
    <name type="scientific">Candidatus Desulfatibia profunda</name>
    <dbReference type="NCBI Taxonomy" id="2841695"/>
    <lineage>
        <taxon>Bacteria</taxon>
        <taxon>Pseudomonadati</taxon>
        <taxon>Thermodesulfobacteriota</taxon>
        <taxon>Desulfobacteria</taxon>
        <taxon>Desulfobacterales</taxon>
        <taxon>Desulfobacterales incertae sedis</taxon>
        <taxon>Candidatus Desulfatibia</taxon>
    </lineage>
</organism>
<feature type="chain" id="PRO_5035315090" evidence="1">
    <location>
        <begin position="23"/>
        <end position="175"/>
    </location>
</feature>
<evidence type="ECO:0000256" key="1">
    <source>
        <dbReference type="SAM" id="SignalP"/>
    </source>
</evidence>
<dbReference type="Proteomes" id="UP000603434">
    <property type="component" value="Unassembled WGS sequence"/>
</dbReference>